<feature type="domain" description="Alginate export" evidence="1">
    <location>
        <begin position="58"/>
        <end position="436"/>
    </location>
</feature>
<dbReference type="Gene3D" id="2.40.160.100">
    <property type="match status" value="1"/>
</dbReference>
<dbReference type="AlphaFoldDB" id="A0A2M9R5E1"/>
<dbReference type="Pfam" id="PF13372">
    <property type="entry name" value="Alginate_exp"/>
    <property type="match status" value="1"/>
</dbReference>
<dbReference type="InterPro" id="IPR025388">
    <property type="entry name" value="Alginate_export_dom"/>
</dbReference>
<evidence type="ECO:0000259" key="1">
    <source>
        <dbReference type="Pfam" id="PF13372"/>
    </source>
</evidence>
<dbReference type="EMBL" id="NIPO01000001">
    <property type="protein sequence ID" value="PJR04061.1"/>
    <property type="molecule type" value="Genomic_DNA"/>
</dbReference>
<accession>A0A2M9R5E1</accession>
<sequence>MKLNLIVLLGMLLITQFAKGQKNKLMRYDEDYSGLKDSTRIFYNKIKYTQLSGNKQIYLSLGGEARGELNYAMNEDWGEINIRRDIFFLQRYNLHADLHIGDHIRIFGQLRSGLEDGRKTGPRRIDEDKLNVQNLFVDFVPYKETDKSLTLRLGRQELRYGSGRLIDAREGPNLRLYFDGAKAAYSSPNLKIDAFVMADAVVNTGVFDNTSTRKPNLWGIYNTYITPKGLNFDLYYLGINRKNARFDAGVADELRHTLGVRFWRNGIGFVYNFEAGYQFGSFGSDNINGLALSSEIGYVFKHITGLPALKLKSDYISGDKNSNDGKLGTLNALYPNGGYFGMNPQAGPANLMSIHPNLNWNPAKNVTLTLDVVFNWRNSLNDGVYGPSGSLRLSSSSSKERYIGTAYMTTFSWDINDFLSYNIGVQYFKTGSFINDVIPTHKDGFFVGSVIGFKF</sequence>
<dbReference type="Proteomes" id="UP000231960">
    <property type="component" value="Unassembled WGS sequence"/>
</dbReference>
<reference evidence="2 3" key="1">
    <citation type="submission" date="2017-06" db="EMBL/GenBank/DDBJ databases">
        <title>Description of Avrilella dinanensis gen. nov. sp. nov.</title>
        <authorList>
            <person name="Leyer C."/>
            <person name="Sassi M."/>
            <person name="Minet J."/>
            <person name="Kayal S."/>
            <person name="Cattoir V."/>
        </authorList>
    </citation>
    <scope>NUCLEOTIDE SEQUENCE [LARGE SCALE GENOMIC DNA]</scope>
    <source>
        <strain evidence="2 3">UR159</strain>
    </source>
</reference>
<comment type="caution">
    <text evidence="2">The sequence shown here is derived from an EMBL/GenBank/DDBJ whole genome shotgun (WGS) entry which is preliminary data.</text>
</comment>
<dbReference type="SUPFAM" id="SSF56935">
    <property type="entry name" value="Porins"/>
    <property type="match status" value="1"/>
</dbReference>
<dbReference type="RefSeq" id="WP_100677625.1">
    <property type="nucleotide sequence ID" value="NZ_NIPO01000001.1"/>
</dbReference>
<keyword evidence="3" id="KW-1185">Reference proteome</keyword>
<gene>
    <name evidence="2" type="ORF">CDL10_05625</name>
</gene>
<evidence type="ECO:0000313" key="2">
    <source>
        <dbReference type="EMBL" id="PJR04061.1"/>
    </source>
</evidence>
<organism evidence="2 3">
    <name type="scientific">Avrilella dinanensis</name>
    <dbReference type="NCBI Taxonomy" id="2008672"/>
    <lineage>
        <taxon>Bacteria</taxon>
        <taxon>Pseudomonadati</taxon>
        <taxon>Bacteroidota</taxon>
        <taxon>Flavobacteriia</taxon>
        <taxon>Flavobacteriales</taxon>
        <taxon>Flavobacteriaceae</taxon>
        <taxon>Avrilella</taxon>
    </lineage>
</organism>
<proteinExistence type="predicted"/>
<evidence type="ECO:0000313" key="3">
    <source>
        <dbReference type="Proteomes" id="UP000231960"/>
    </source>
</evidence>
<dbReference type="InterPro" id="IPR053728">
    <property type="entry name" value="Alginate_Permeability_Chnl"/>
</dbReference>
<name>A0A2M9R5E1_9FLAO</name>
<protein>
    <recommendedName>
        <fullName evidence="1">Alginate export domain-containing protein</fullName>
    </recommendedName>
</protein>
<dbReference type="OrthoDB" id="311329at2"/>